<comment type="caution">
    <text evidence="1">The sequence shown here is derived from an EMBL/GenBank/DDBJ whole genome shotgun (WGS) entry which is preliminary data.</text>
</comment>
<name>A0A0F9UY08_9ZZZZ</name>
<dbReference type="AlphaFoldDB" id="A0A0F9UY08"/>
<proteinExistence type="predicted"/>
<organism evidence="1">
    <name type="scientific">marine sediment metagenome</name>
    <dbReference type="NCBI Taxonomy" id="412755"/>
    <lineage>
        <taxon>unclassified sequences</taxon>
        <taxon>metagenomes</taxon>
        <taxon>ecological metagenomes</taxon>
    </lineage>
</organism>
<protein>
    <submittedName>
        <fullName evidence="1">Uncharacterized protein</fullName>
    </submittedName>
</protein>
<sequence>MGISLFSNKKGIKKAEQAAGAIQHTAIASMEAVDRERARGIAGEQAKAAVFGLLGSDPNAFTSEFTNTKNVDDPTSLFDTSGVGLSQPNQALYKFGPTDPGKKQLLGTAREGILDPEAYAAAISKTASFRIQSQRVRESEELLNQEGPAWDMLSNSVLGVINEGSALQLRDTMRKLKNQYAKGGTARRTAMFEANELIAGERAMRTRVQETWQANLALYDSVRQNADRVAAGTATFMAGLPLVNDSYRDAMQRTAQLQIMASQQAQSAIAESYDIRMTQQPVDFLTNFLEGTVKLVASVAGTALDSYLGGGAGAGVGVGGAGGGGTSAGGALVNMFSGRENAGYTPRSGASYGYRGGGANDFGGSLMNLAGTSLKAGLEYMNSYRDPDESDSWSIDRG</sequence>
<reference evidence="1" key="1">
    <citation type="journal article" date="2015" name="Nature">
        <title>Complex archaea that bridge the gap between prokaryotes and eukaryotes.</title>
        <authorList>
            <person name="Spang A."/>
            <person name="Saw J.H."/>
            <person name="Jorgensen S.L."/>
            <person name="Zaremba-Niedzwiedzka K."/>
            <person name="Martijn J."/>
            <person name="Lind A.E."/>
            <person name="van Eijk R."/>
            <person name="Schleper C."/>
            <person name="Guy L."/>
            <person name="Ettema T.J."/>
        </authorList>
    </citation>
    <scope>NUCLEOTIDE SEQUENCE</scope>
</reference>
<gene>
    <name evidence="1" type="ORF">LCGC14_0208730</name>
</gene>
<evidence type="ECO:0000313" key="1">
    <source>
        <dbReference type="EMBL" id="KKN92382.1"/>
    </source>
</evidence>
<dbReference type="EMBL" id="LAZR01000095">
    <property type="protein sequence ID" value="KKN92382.1"/>
    <property type="molecule type" value="Genomic_DNA"/>
</dbReference>
<accession>A0A0F9UY08</accession>